<dbReference type="EMBL" id="CP049887">
    <property type="protein sequence ID" value="QIL49330.1"/>
    <property type="molecule type" value="Genomic_DNA"/>
</dbReference>
<keyword evidence="1 3" id="KW-0145">Chemotaxis</keyword>
<dbReference type="PANTHER" id="PTHR35147:SF1">
    <property type="entry name" value="CHEMORECEPTOR GLUTAMINE DEAMIDASE CHED-RELATED"/>
    <property type="match status" value="1"/>
</dbReference>
<dbReference type="Proteomes" id="UP000501747">
    <property type="component" value="Chromosome"/>
</dbReference>
<name>A0A6G8AWH3_9ENTE</name>
<dbReference type="InterPro" id="IPR005659">
    <property type="entry name" value="Chemorcpt_Glu_NH3ase_CheD"/>
</dbReference>
<dbReference type="SUPFAM" id="SSF64438">
    <property type="entry name" value="CNF1/YfiH-like putative cysteine hydrolases"/>
    <property type="match status" value="1"/>
</dbReference>
<dbReference type="GO" id="GO:0006935">
    <property type="term" value="P:chemotaxis"/>
    <property type="evidence" value="ECO:0007669"/>
    <property type="project" value="UniProtKB-UniRule"/>
</dbReference>
<dbReference type="EC" id="3.5.1.44" evidence="3"/>
<gene>
    <name evidence="3" type="primary">cheD</name>
    <name evidence="4" type="ORF">G7082_12920</name>
</gene>
<keyword evidence="5" id="KW-1185">Reference proteome</keyword>
<dbReference type="CDD" id="cd16352">
    <property type="entry name" value="CheD"/>
    <property type="match status" value="1"/>
</dbReference>
<dbReference type="PANTHER" id="PTHR35147">
    <property type="entry name" value="CHEMORECEPTOR GLUTAMINE DEAMIDASE CHED-RELATED"/>
    <property type="match status" value="1"/>
</dbReference>
<comment type="catalytic activity">
    <reaction evidence="3">
        <text>L-glutaminyl-[protein] + H2O = L-glutamyl-[protein] + NH4(+)</text>
        <dbReference type="Rhea" id="RHEA:16441"/>
        <dbReference type="Rhea" id="RHEA-COMP:10207"/>
        <dbReference type="Rhea" id="RHEA-COMP:10208"/>
        <dbReference type="ChEBI" id="CHEBI:15377"/>
        <dbReference type="ChEBI" id="CHEBI:28938"/>
        <dbReference type="ChEBI" id="CHEBI:29973"/>
        <dbReference type="ChEBI" id="CHEBI:30011"/>
        <dbReference type="EC" id="3.5.1.44"/>
    </reaction>
</comment>
<comment type="similarity">
    <text evidence="3">Belongs to the CheD family.</text>
</comment>
<reference evidence="4 5" key="1">
    <citation type="submission" date="2020-03" db="EMBL/GenBank/DDBJ databases">
        <title>Vagococcus sp. nov., isolated from beetles.</title>
        <authorList>
            <person name="Hyun D.-W."/>
            <person name="Bae J.-W."/>
        </authorList>
    </citation>
    <scope>NUCLEOTIDE SEQUENCE [LARGE SCALE GENOMIC DNA]</scope>
    <source>
        <strain evidence="4 5">HDW17B</strain>
    </source>
</reference>
<dbReference type="Gene3D" id="3.30.1330.200">
    <property type="match status" value="1"/>
</dbReference>
<dbReference type="InterPro" id="IPR011324">
    <property type="entry name" value="Cytotoxic_necrot_fac-like_cat"/>
</dbReference>
<protein>
    <recommendedName>
        <fullName evidence="3">Probable chemoreceptor glutamine deamidase CheD</fullName>
        <ecNumber evidence="3">3.5.1.44</ecNumber>
    </recommendedName>
</protein>
<accession>A0A6G8AWH3</accession>
<dbReference type="AlphaFoldDB" id="A0A6G8AWH3"/>
<organism evidence="4 5">
    <name type="scientific">Vagococcus hydrophili</name>
    <dbReference type="NCBI Taxonomy" id="2714947"/>
    <lineage>
        <taxon>Bacteria</taxon>
        <taxon>Bacillati</taxon>
        <taxon>Bacillota</taxon>
        <taxon>Bacilli</taxon>
        <taxon>Lactobacillales</taxon>
        <taxon>Enterococcaceae</taxon>
        <taxon>Vagococcus</taxon>
    </lineage>
</organism>
<dbReference type="InterPro" id="IPR038592">
    <property type="entry name" value="CheD-like_sf"/>
</dbReference>
<dbReference type="KEGG" id="vhy:G7082_12920"/>
<comment type="function">
    <text evidence="3">Probably deamidates glutamine residues to glutamate on methyl-accepting chemotaxis receptors (MCPs), playing an important role in chemotaxis.</text>
</comment>
<evidence type="ECO:0000256" key="1">
    <source>
        <dbReference type="ARBA" id="ARBA00022500"/>
    </source>
</evidence>
<proteinExistence type="inferred from homology"/>
<evidence type="ECO:0000256" key="3">
    <source>
        <dbReference type="HAMAP-Rule" id="MF_01440"/>
    </source>
</evidence>
<sequence length="166" mass="18258">MKTMSNDIKVGISDYKIAKAPDQLLTLGLGSCIGIVIYDKKNKIAGLSHIMLPDSEMFTTRSMIKVEKFADLAIPAMVEEIKKLQPNHGRLAAKIAGGASMFKLANDVKSQNVGERNIEAVEKALKELRIPIVAKHVGGNMGRSIFVNVEEMTVSIKMVNREVYEL</sequence>
<dbReference type="GO" id="GO:0050568">
    <property type="term" value="F:protein-glutamine glutaminase activity"/>
    <property type="evidence" value="ECO:0007669"/>
    <property type="project" value="UniProtKB-UniRule"/>
</dbReference>
<dbReference type="HAMAP" id="MF_01440">
    <property type="entry name" value="CheD"/>
    <property type="match status" value="1"/>
</dbReference>
<dbReference type="Pfam" id="PF03975">
    <property type="entry name" value="CheD"/>
    <property type="match status" value="1"/>
</dbReference>
<evidence type="ECO:0000313" key="5">
    <source>
        <dbReference type="Proteomes" id="UP000501747"/>
    </source>
</evidence>
<evidence type="ECO:0000256" key="2">
    <source>
        <dbReference type="ARBA" id="ARBA00022801"/>
    </source>
</evidence>
<evidence type="ECO:0000313" key="4">
    <source>
        <dbReference type="EMBL" id="QIL49330.1"/>
    </source>
</evidence>
<keyword evidence="2 3" id="KW-0378">Hydrolase</keyword>